<evidence type="ECO:0000259" key="1">
    <source>
        <dbReference type="PROSITE" id="PS51819"/>
    </source>
</evidence>
<reference evidence="2 3" key="1">
    <citation type="submission" date="2016-04" db="EMBL/GenBank/DDBJ databases">
        <title>Deep-sea bacteria in the southern Pacific.</title>
        <authorList>
            <person name="Tang K."/>
        </authorList>
    </citation>
    <scope>NUCLEOTIDE SEQUENCE [LARGE SCALE GENOMIC DNA]</scope>
    <source>
        <strain evidence="2 3">JLT2014</strain>
        <plasmid evidence="3">ppaby2</plasmid>
    </source>
</reference>
<dbReference type="Gene3D" id="3.10.180.10">
    <property type="entry name" value="2,3-Dihydroxybiphenyl 1,2-Dioxygenase, domain 1"/>
    <property type="match status" value="1"/>
</dbReference>
<sequence length="159" mass="18310">MLEIADPIFKPDNQNSVVKPLMMTHGTMECRNLTESRKFLEEFLGMECVRHNPDGMHARCGMKFSIVCIQTEKPGNTLTILNHWGLDVESKEAVDEAHKAAHEMKDKYKIKSITDPIVRHGIYSFYLEDLDGNFWEIEYYDGGSVHEDAFDFGDQYEDA</sequence>
<accession>A0A1P8UMH0</accession>
<organism evidence="2 3">
    <name type="scientific">Salipiger abyssi</name>
    <dbReference type="NCBI Taxonomy" id="1250539"/>
    <lineage>
        <taxon>Bacteria</taxon>
        <taxon>Pseudomonadati</taxon>
        <taxon>Pseudomonadota</taxon>
        <taxon>Alphaproteobacteria</taxon>
        <taxon>Rhodobacterales</taxon>
        <taxon>Roseobacteraceae</taxon>
        <taxon>Salipiger</taxon>
    </lineage>
</organism>
<dbReference type="AlphaFoldDB" id="A0A1P8UMH0"/>
<keyword evidence="2" id="KW-0614">Plasmid</keyword>
<dbReference type="InterPro" id="IPR029068">
    <property type="entry name" value="Glyas_Bleomycin-R_OHBP_Dase"/>
</dbReference>
<dbReference type="InterPro" id="IPR037523">
    <property type="entry name" value="VOC_core"/>
</dbReference>
<gene>
    <name evidence="2" type="ORF">Ga0080574_TMP236</name>
</gene>
<feature type="domain" description="VOC" evidence="1">
    <location>
        <begin position="22"/>
        <end position="140"/>
    </location>
</feature>
<keyword evidence="3" id="KW-1185">Reference proteome</keyword>
<evidence type="ECO:0000313" key="2">
    <source>
        <dbReference type="EMBL" id="APZ50570.1"/>
    </source>
</evidence>
<dbReference type="Proteomes" id="UP000187059">
    <property type="component" value="Plasmid pPABY2"/>
</dbReference>
<protein>
    <recommendedName>
        <fullName evidence="1">VOC domain-containing protein</fullName>
    </recommendedName>
</protein>
<dbReference type="RefSeq" id="WP_076694356.1">
    <property type="nucleotide sequence ID" value="NZ_CP015090.1"/>
</dbReference>
<dbReference type="CDD" id="cd06587">
    <property type="entry name" value="VOC"/>
    <property type="match status" value="1"/>
</dbReference>
<dbReference type="EMBL" id="CP015090">
    <property type="protein sequence ID" value="APZ50570.1"/>
    <property type="molecule type" value="Genomic_DNA"/>
</dbReference>
<dbReference type="PROSITE" id="PS51819">
    <property type="entry name" value="VOC"/>
    <property type="match status" value="1"/>
</dbReference>
<name>A0A1P8UMH0_9RHOB</name>
<evidence type="ECO:0000313" key="3">
    <source>
        <dbReference type="Proteomes" id="UP000187059"/>
    </source>
</evidence>
<dbReference type="KEGG" id="paby:Ga0080574_TMP236"/>
<proteinExistence type="predicted"/>
<dbReference type="InterPro" id="IPR051332">
    <property type="entry name" value="Fosfomycin_Res_Enzymes"/>
</dbReference>
<dbReference type="SUPFAM" id="SSF54593">
    <property type="entry name" value="Glyoxalase/Bleomycin resistance protein/Dihydroxybiphenyl dioxygenase"/>
    <property type="match status" value="1"/>
</dbReference>
<dbReference type="PANTHER" id="PTHR36113">
    <property type="entry name" value="LYASE, PUTATIVE-RELATED-RELATED"/>
    <property type="match status" value="1"/>
</dbReference>
<geneLocation type="plasmid" evidence="3">
    <name>ppaby2</name>
</geneLocation>
<dbReference type="PANTHER" id="PTHR36113:SF3">
    <property type="entry name" value="SLL5075 PROTEIN"/>
    <property type="match status" value="1"/>
</dbReference>